<comment type="cofactor">
    <cofactor evidence="1">
        <name>[4Fe-4S] cluster</name>
        <dbReference type="ChEBI" id="CHEBI:49883"/>
    </cofactor>
</comment>
<accession>A0A1W2E4F2</accession>
<keyword evidence="9" id="KW-1185">Reference proteome</keyword>
<protein>
    <submittedName>
        <fullName evidence="8">Radical_SAM C-terminal domain-containing protein</fullName>
    </submittedName>
</protein>
<dbReference type="SFLD" id="SFLDG01082">
    <property type="entry name" value="B12-binding_domain_containing"/>
    <property type="match status" value="1"/>
</dbReference>
<keyword evidence="2" id="KW-0004">4Fe-4S</keyword>
<dbReference type="Pfam" id="PF04055">
    <property type="entry name" value="Radical_SAM"/>
    <property type="match status" value="1"/>
</dbReference>
<dbReference type="InterPro" id="IPR058240">
    <property type="entry name" value="rSAM_sf"/>
</dbReference>
<dbReference type="RefSeq" id="WP_084071258.1">
    <property type="nucleotide sequence ID" value="NZ_FWXY01000024.1"/>
</dbReference>
<dbReference type="SFLD" id="SFLDG01086">
    <property type="entry name" value="elongater_protein-like"/>
    <property type="match status" value="1"/>
</dbReference>
<dbReference type="SFLD" id="SFLDS00029">
    <property type="entry name" value="Radical_SAM"/>
    <property type="match status" value="1"/>
</dbReference>
<evidence type="ECO:0000313" key="9">
    <source>
        <dbReference type="Proteomes" id="UP000192418"/>
    </source>
</evidence>
<evidence type="ECO:0000256" key="2">
    <source>
        <dbReference type="ARBA" id="ARBA00022485"/>
    </source>
</evidence>
<dbReference type="InterPro" id="IPR032432">
    <property type="entry name" value="Radical_SAM_C"/>
</dbReference>
<dbReference type="PANTHER" id="PTHR11135:SF0">
    <property type="entry name" value="ELONGATOR COMPLEX PROTEIN 3"/>
    <property type="match status" value="1"/>
</dbReference>
<name>A0A1W2E4F2_9BACT</name>
<dbReference type="OrthoDB" id="9815044at2"/>
<keyword evidence="6" id="KW-0411">Iron-sulfur</keyword>
<dbReference type="GO" id="GO:0005737">
    <property type="term" value="C:cytoplasm"/>
    <property type="evidence" value="ECO:0007669"/>
    <property type="project" value="TreeGrafter"/>
</dbReference>
<dbReference type="GO" id="GO:0046872">
    <property type="term" value="F:metal ion binding"/>
    <property type="evidence" value="ECO:0007669"/>
    <property type="project" value="UniProtKB-KW"/>
</dbReference>
<sequence>MRSEKPLVIPIFIPHSGCPHQCAFCNQSIITSQSHPLPDADFIEKEVNRFLEFKGKRRQVQLAFFGGNFLGLPQEKIVDLLECAKQLVNEGKIDDVRCSTRPDTISESILGAIKNYDLTTVELGVQSMDNRVLAQARRGHTREDTKNAAGILKAYGIHTGMQMMVGLPGDTFRTALETAEAICRLKPDFMRIYPLIVLEGSVMTRWYRQGRYIPMELSESVTLVKELYKIFNQHKIPVIRMGLQASDLLQDPQSMVAGPWHPAFGHLVFSELFLDRTLDEIEKKYPMTVPEQLILTVHPASHSRLRGDKNHNMKILQSKYPRSNFTVKTDSRLGRETIIIS</sequence>
<keyword evidence="4" id="KW-0479">Metal-binding</keyword>
<dbReference type="Pfam" id="PF16199">
    <property type="entry name" value="Radical_SAM_C"/>
    <property type="match status" value="1"/>
</dbReference>
<dbReference type="SMART" id="SM00729">
    <property type="entry name" value="Elp3"/>
    <property type="match status" value="1"/>
</dbReference>
<dbReference type="InterPro" id="IPR007197">
    <property type="entry name" value="rSAM"/>
</dbReference>
<evidence type="ECO:0000256" key="3">
    <source>
        <dbReference type="ARBA" id="ARBA00022691"/>
    </source>
</evidence>
<evidence type="ECO:0000256" key="4">
    <source>
        <dbReference type="ARBA" id="ARBA00022723"/>
    </source>
</evidence>
<dbReference type="InterPro" id="IPR039661">
    <property type="entry name" value="ELP3"/>
</dbReference>
<dbReference type="GO" id="GO:0002926">
    <property type="term" value="P:tRNA wobble base 5-methoxycarbonylmethyl-2-thiouridinylation"/>
    <property type="evidence" value="ECO:0007669"/>
    <property type="project" value="TreeGrafter"/>
</dbReference>
<dbReference type="InterPro" id="IPR006638">
    <property type="entry name" value="Elp3/MiaA/NifB-like_rSAM"/>
</dbReference>
<dbReference type="STRING" id="1121400.SAMN02746065_12429"/>
<proteinExistence type="predicted"/>
<evidence type="ECO:0000313" key="8">
    <source>
        <dbReference type="EMBL" id="SMD04649.1"/>
    </source>
</evidence>
<dbReference type="InterPro" id="IPR023404">
    <property type="entry name" value="rSAM_horseshoe"/>
</dbReference>
<dbReference type="GO" id="GO:0051539">
    <property type="term" value="F:4 iron, 4 sulfur cluster binding"/>
    <property type="evidence" value="ECO:0007669"/>
    <property type="project" value="UniProtKB-KW"/>
</dbReference>
<keyword evidence="5" id="KW-0408">Iron</keyword>
<dbReference type="SUPFAM" id="SSF102114">
    <property type="entry name" value="Radical SAM enzymes"/>
    <property type="match status" value="1"/>
</dbReference>
<dbReference type="EMBL" id="FWXY01000024">
    <property type="protein sequence ID" value="SMD04649.1"/>
    <property type="molecule type" value="Genomic_DNA"/>
</dbReference>
<dbReference type="AlphaFoldDB" id="A0A1W2E4F2"/>
<keyword evidence="3" id="KW-0949">S-adenosyl-L-methionine</keyword>
<dbReference type="Proteomes" id="UP000192418">
    <property type="component" value="Unassembled WGS sequence"/>
</dbReference>
<reference evidence="8 9" key="1">
    <citation type="submission" date="2017-04" db="EMBL/GenBank/DDBJ databases">
        <authorList>
            <person name="Afonso C.L."/>
            <person name="Miller P.J."/>
            <person name="Scott M.A."/>
            <person name="Spackman E."/>
            <person name="Goraichik I."/>
            <person name="Dimitrov K.M."/>
            <person name="Suarez D.L."/>
            <person name="Swayne D.E."/>
        </authorList>
    </citation>
    <scope>NUCLEOTIDE SEQUENCE [LARGE SCALE GENOMIC DNA]</scope>
    <source>
        <strain evidence="8 9">DSM 3385</strain>
    </source>
</reference>
<dbReference type="GO" id="GO:0003824">
    <property type="term" value="F:catalytic activity"/>
    <property type="evidence" value="ECO:0007669"/>
    <property type="project" value="InterPro"/>
</dbReference>
<evidence type="ECO:0000259" key="7">
    <source>
        <dbReference type="PROSITE" id="PS51918"/>
    </source>
</evidence>
<feature type="domain" description="Radical SAM core" evidence="7">
    <location>
        <begin position="1"/>
        <end position="240"/>
    </location>
</feature>
<evidence type="ECO:0000256" key="5">
    <source>
        <dbReference type="ARBA" id="ARBA00023004"/>
    </source>
</evidence>
<dbReference type="Gene3D" id="3.80.30.20">
    <property type="entry name" value="tm_1862 like domain"/>
    <property type="match status" value="1"/>
</dbReference>
<gene>
    <name evidence="8" type="ORF">SAMN02746065_12429</name>
</gene>
<dbReference type="CDD" id="cd01335">
    <property type="entry name" value="Radical_SAM"/>
    <property type="match status" value="1"/>
</dbReference>
<evidence type="ECO:0000256" key="1">
    <source>
        <dbReference type="ARBA" id="ARBA00001966"/>
    </source>
</evidence>
<evidence type="ECO:0000256" key="6">
    <source>
        <dbReference type="ARBA" id="ARBA00023014"/>
    </source>
</evidence>
<organism evidence="8 9">
    <name type="scientific">Desulfocicer vacuolatum DSM 3385</name>
    <dbReference type="NCBI Taxonomy" id="1121400"/>
    <lineage>
        <taxon>Bacteria</taxon>
        <taxon>Pseudomonadati</taxon>
        <taxon>Thermodesulfobacteriota</taxon>
        <taxon>Desulfobacteria</taxon>
        <taxon>Desulfobacterales</taxon>
        <taxon>Desulfobacteraceae</taxon>
        <taxon>Desulfocicer</taxon>
    </lineage>
</organism>
<dbReference type="PANTHER" id="PTHR11135">
    <property type="entry name" value="HISTONE ACETYLTRANSFERASE-RELATED"/>
    <property type="match status" value="1"/>
</dbReference>
<dbReference type="PROSITE" id="PS51918">
    <property type="entry name" value="RADICAL_SAM"/>
    <property type="match status" value="1"/>
</dbReference>